<dbReference type="GO" id="GO:0016652">
    <property type="term" value="F:oxidoreductase activity, acting on NAD(P)H as acceptor"/>
    <property type="evidence" value="ECO:0007669"/>
    <property type="project" value="InterPro"/>
</dbReference>
<dbReference type="InParanoid" id="A0A165D4G2"/>
<dbReference type="Gene3D" id="3.20.20.100">
    <property type="entry name" value="NADP-dependent oxidoreductase domain"/>
    <property type="match status" value="1"/>
</dbReference>
<dbReference type="PRINTS" id="PR00069">
    <property type="entry name" value="ALDKETRDTASE"/>
</dbReference>
<dbReference type="FunCoup" id="A0A165D4G2">
    <property type="interactions" value="217"/>
</dbReference>
<dbReference type="InterPro" id="IPR023210">
    <property type="entry name" value="NADP_OxRdtase_dom"/>
</dbReference>
<evidence type="ECO:0000256" key="4">
    <source>
        <dbReference type="PIRSR" id="PIRSR000097-1"/>
    </source>
</evidence>
<dbReference type="InterPro" id="IPR018170">
    <property type="entry name" value="Aldo/ket_reductase_CS"/>
</dbReference>
<evidence type="ECO:0000313" key="9">
    <source>
        <dbReference type="Proteomes" id="UP000076842"/>
    </source>
</evidence>
<sequence length="284" mass="31937">MSVPEYKLLDGHTIPQLAFGSGTAFYKKDASQAVLSAIKANYTHIDAAQMYLNEESVGEAIAQSGVPREKLFVNTKIYKLEPGQTITESLKGSLEKLKLTYVNLFLIHSPISFEAPGQLEEVWKEMEAVKDAGLVRSIGVSNFRIRDLERVLRVAKYKPVVNQIEFHPYVQKQLLPLLKLQEENSILTESFGGMIPITLKADGPVTPVLQEIAKKIGGTEGQVLLKWQEQKGIVDVTTTTKDERLKEYLGAYFLRKLSDVDMKAIDDAGAKLHFRRYARHMEEL</sequence>
<dbReference type="FunFam" id="3.20.20.100:FF:000002">
    <property type="entry name" value="2,5-diketo-D-gluconic acid reductase A"/>
    <property type="match status" value="1"/>
</dbReference>
<dbReference type="SUPFAM" id="SSF51430">
    <property type="entry name" value="NAD(P)-linked oxidoreductase"/>
    <property type="match status" value="1"/>
</dbReference>
<dbReference type="PIRSF" id="PIRSF000097">
    <property type="entry name" value="AKR"/>
    <property type="match status" value="1"/>
</dbReference>
<protein>
    <submittedName>
        <fullName evidence="8">Aldo/keto reductase</fullName>
    </submittedName>
</protein>
<keyword evidence="3" id="KW-0560">Oxidoreductase</keyword>
<dbReference type="STRING" id="1353952.A0A165D4G2"/>
<feature type="binding site" evidence="5">
    <location>
        <position position="108"/>
    </location>
    <ligand>
        <name>substrate</name>
    </ligand>
</feature>
<dbReference type="InterPro" id="IPR020471">
    <property type="entry name" value="AKR"/>
</dbReference>
<dbReference type="Proteomes" id="UP000076842">
    <property type="component" value="Unassembled WGS sequence"/>
</dbReference>
<feature type="domain" description="NADP-dependent oxidoreductase" evidence="7">
    <location>
        <begin position="20"/>
        <end position="268"/>
    </location>
</feature>
<accession>A0A165D4G2</accession>
<dbReference type="OrthoDB" id="416253at2759"/>
<evidence type="ECO:0000256" key="5">
    <source>
        <dbReference type="PIRSR" id="PIRSR000097-2"/>
    </source>
</evidence>
<dbReference type="Pfam" id="PF00248">
    <property type="entry name" value="Aldo_ket_red"/>
    <property type="match status" value="1"/>
</dbReference>
<comment type="similarity">
    <text evidence="1">Belongs to the aldo/keto reductase family.</text>
</comment>
<evidence type="ECO:0000256" key="3">
    <source>
        <dbReference type="ARBA" id="ARBA00023002"/>
    </source>
</evidence>
<name>A0A165D4G2_9BASI</name>
<evidence type="ECO:0000256" key="1">
    <source>
        <dbReference type="ARBA" id="ARBA00007905"/>
    </source>
</evidence>
<evidence type="ECO:0000256" key="6">
    <source>
        <dbReference type="PIRSR" id="PIRSR000097-3"/>
    </source>
</evidence>
<dbReference type="InterPro" id="IPR036812">
    <property type="entry name" value="NAD(P)_OxRdtase_dom_sf"/>
</dbReference>
<proteinExistence type="inferred from homology"/>
<gene>
    <name evidence="8" type="ORF">CALCODRAFT_487431</name>
</gene>
<dbReference type="EMBL" id="KV424080">
    <property type="protein sequence ID" value="KZT52046.1"/>
    <property type="molecule type" value="Genomic_DNA"/>
</dbReference>
<organism evidence="8 9">
    <name type="scientific">Calocera cornea HHB12733</name>
    <dbReference type="NCBI Taxonomy" id="1353952"/>
    <lineage>
        <taxon>Eukaryota</taxon>
        <taxon>Fungi</taxon>
        <taxon>Dikarya</taxon>
        <taxon>Basidiomycota</taxon>
        <taxon>Agaricomycotina</taxon>
        <taxon>Dacrymycetes</taxon>
        <taxon>Dacrymycetales</taxon>
        <taxon>Dacrymycetaceae</taxon>
        <taxon>Calocera</taxon>
    </lineage>
</organism>
<dbReference type="InterPro" id="IPR044494">
    <property type="entry name" value="AKR3C2/3"/>
</dbReference>
<keyword evidence="9" id="KW-1185">Reference proteome</keyword>
<dbReference type="CDD" id="cd19120">
    <property type="entry name" value="AKR_AKR3C2-3"/>
    <property type="match status" value="1"/>
</dbReference>
<evidence type="ECO:0000313" key="8">
    <source>
        <dbReference type="EMBL" id="KZT52046.1"/>
    </source>
</evidence>
<dbReference type="PANTHER" id="PTHR43827:SF3">
    <property type="entry name" value="NADP-DEPENDENT OXIDOREDUCTASE DOMAIN-CONTAINING PROTEIN"/>
    <property type="match status" value="1"/>
</dbReference>
<feature type="site" description="Lowers pKa of active site Tyr" evidence="6">
    <location>
        <position position="76"/>
    </location>
</feature>
<dbReference type="PROSITE" id="PS00062">
    <property type="entry name" value="ALDOKETO_REDUCTASE_2"/>
    <property type="match status" value="1"/>
</dbReference>
<keyword evidence="2" id="KW-0521">NADP</keyword>
<evidence type="ECO:0000259" key="7">
    <source>
        <dbReference type="Pfam" id="PF00248"/>
    </source>
</evidence>
<feature type="active site" description="Proton donor" evidence="4">
    <location>
        <position position="51"/>
    </location>
</feature>
<reference evidence="8 9" key="1">
    <citation type="journal article" date="2016" name="Mol. Biol. Evol.">
        <title>Comparative Genomics of Early-Diverging Mushroom-Forming Fungi Provides Insights into the Origins of Lignocellulose Decay Capabilities.</title>
        <authorList>
            <person name="Nagy L.G."/>
            <person name="Riley R."/>
            <person name="Tritt A."/>
            <person name="Adam C."/>
            <person name="Daum C."/>
            <person name="Floudas D."/>
            <person name="Sun H."/>
            <person name="Yadav J.S."/>
            <person name="Pangilinan J."/>
            <person name="Larsson K.H."/>
            <person name="Matsuura K."/>
            <person name="Barry K."/>
            <person name="Labutti K."/>
            <person name="Kuo R."/>
            <person name="Ohm R.A."/>
            <person name="Bhattacharya S.S."/>
            <person name="Shirouzu T."/>
            <person name="Yoshinaga Y."/>
            <person name="Martin F.M."/>
            <person name="Grigoriev I.V."/>
            <person name="Hibbett D.S."/>
        </authorList>
    </citation>
    <scope>NUCLEOTIDE SEQUENCE [LARGE SCALE GENOMIC DNA]</scope>
    <source>
        <strain evidence="8 9">HHB12733</strain>
    </source>
</reference>
<dbReference type="GO" id="GO:0016616">
    <property type="term" value="F:oxidoreductase activity, acting on the CH-OH group of donors, NAD or NADP as acceptor"/>
    <property type="evidence" value="ECO:0007669"/>
    <property type="project" value="UniProtKB-ARBA"/>
</dbReference>
<dbReference type="PANTHER" id="PTHR43827">
    <property type="entry name" value="2,5-DIKETO-D-GLUCONIC ACID REDUCTASE"/>
    <property type="match status" value="1"/>
</dbReference>
<evidence type="ECO:0000256" key="2">
    <source>
        <dbReference type="ARBA" id="ARBA00022857"/>
    </source>
</evidence>
<dbReference type="AlphaFoldDB" id="A0A165D4G2"/>